<dbReference type="Proteomes" id="UP001597262">
    <property type="component" value="Unassembled WGS sequence"/>
</dbReference>
<name>A0ABW3RV52_9BACL</name>
<evidence type="ECO:0000313" key="2">
    <source>
        <dbReference type="Proteomes" id="UP001597262"/>
    </source>
</evidence>
<dbReference type="InterPro" id="IPR036249">
    <property type="entry name" value="Thioredoxin-like_sf"/>
</dbReference>
<dbReference type="SUPFAM" id="SSF52833">
    <property type="entry name" value="Thioredoxin-like"/>
    <property type="match status" value="1"/>
</dbReference>
<keyword evidence="2" id="KW-1185">Reference proteome</keyword>
<reference evidence="2" key="1">
    <citation type="journal article" date="2019" name="Int. J. Syst. Evol. Microbiol.">
        <title>The Global Catalogue of Microorganisms (GCM) 10K type strain sequencing project: providing services to taxonomists for standard genome sequencing and annotation.</title>
        <authorList>
            <consortium name="The Broad Institute Genomics Platform"/>
            <consortium name="The Broad Institute Genome Sequencing Center for Infectious Disease"/>
            <person name="Wu L."/>
            <person name="Ma J."/>
        </authorList>
    </citation>
    <scope>NUCLEOTIDE SEQUENCE [LARGE SCALE GENOMIC DNA]</scope>
    <source>
        <strain evidence="2">CCUG 59189</strain>
    </source>
</reference>
<proteinExistence type="predicted"/>
<protein>
    <submittedName>
        <fullName evidence="1">Thioredoxin family protein</fullName>
    </submittedName>
</protein>
<dbReference type="EMBL" id="JBHTLM010000002">
    <property type="protein sequence ID" value="MFD1175565.1"/>
    <property type="molecule type" value="Genomic_DNA"/>
</dbReference>
<gene>
    <name evidence="1" type="ORF">ACFQ3W_04510</name>
</gene>
<organism evidence="1 2">
    <name type="scientific">Paenibacillus puldeungensis</name>
    <dbReference type="NCBI Taxonomy" id="696536"/>
    <lineage>
        <taxon>Bacteria</taxon>
        <taxon>Bacillati</taxon>
        <taxon>Bacillota</taxon>
        <taxon>Bacilli</taxon>
        <taxon>Bacillales</taxon>
        <taxon>Paenibacillaceae</taxon>
        <taxon>Paenibacillus</taxon>
    </lineage>
</organism>
<dbReference type="RefSeq" id="WP_379317031.1">
    <property type="nucleotide sequence ID" value="NZ_JBHTLM010000002.1"/>
</dbReference>
<dbReference type="Gene3D" id="3.40.30.10">
    <property type="entry name" value="Glutaredoxin"/>
    <property type="match status" value="1"/>
</dbReference>
<dbReference type="CDD" id="cd02947">
    <property type="entry name" value="TRX_family"/>
    <property type="match status" value="1"/>
</dbReference>
<sequence>MTLREISENEWLSRGNNTREALYLFTPMCGTCKLGEKMLEIALASGPCIPVFGLNINYAPTLREAWQISSVPCLVIVQEGQPVQIEYAMRSVVDLYTWLKV</sequence>
<evidence type="ECO:0000313" key="1">
    <source>
        <dbReference type="EMBL" id="MFD1175565.1"/>
    </source>
</evidence>
<comment type="caution">
    <text evidence="1">The sequence shown here is derived from an EMBL/GenBank/DDBJ whole genome shotgun (WGS) entry which is preliminary data.</text>
</comment>
<accession>A0ABW3RV52</accession>